<dbReference type="GO" id="GO:0035803">
    <property type="term" value="P:egg coat formation"/>
    <property type="evidence" value="ECO:0007669"/>
    <property type="project" value="TreeGrafter"/>
</dbReference>
<accession>A0A8C4ZT29</accession>
<dbReference type="AlphaFoldDB" id="A0A8C4ZT29"/>
<dbReference type="GO" id="GO:0007339">
    <property type="term" value="P:binding of sperm to zona pellucida"/>
    <property type="evidence" value="ECO:0007669"/>
    <property type="project" value="TreeGrafter"/>
</dbReference>
<keyword evidence="5" id="KW-1185">Reference proteome</keyword>
<dbReference type="Proteomes" id="UP000694546">
    <property type="component" value="Chromosome 5"/>
</dbReference>
<organism evidence="4 5">
    <name type="scientific">Gadus morhua</name>
    <name type="common">Atlantic cod</name>
    <dbReference type="NCBI Taxonomy" id="8049"/>
    <lineage>
        <taxon>Eukaryota</taxon>
        <taxon>Metazoa</taxon>
        <taxon>Chordata</taxon>
        <taxon>Craniata</taxon>
        <taxon>Vertebrata</taxon>
        <taxon>Euteleostomi</taxon>
        <taxon>Actinopterygii</taxon>
        <taxon>Neopterygii</taxon>
        <taxon>Teleostei</taxon>
        <taxon>Neoteleostei</taxon>
        <taxon>Acanthomorphata</taxon>
        <taxon>Zeiogadaria</taxon>
        <taxon>Gadariae</taxon>
        <taxon>Gadiformes</taxon>
        <taxon>Gadoidei</taxon>
        <taxon>Gadidae</taxon>
        <taxon>Gadus</taxon>
    </lineage>
</organism>
<dbReference type="InterPro" id="IPR042235">
    <property type="entry name" value="ZP-C_dom"/>
</dbReference>
<dbReference type="GO" id="GO:0032190">
    <property type="term" value="F:acrosin binding"/>
    <property type="evidence" value="ECO:0007669"/>
    <property type="project" value="TreeGrafter"/>
</dbReference>
<dbReference type="FunFam" id="2.60.40.4100:FF:000002">
    <property type="entry name" value="Zona pellucida sperm-binding protein 3"/>
    <property type="match status" value="1"/>
</dbReference>
<reference evidence="4" key="2">
    <citation type="submission" date="2025-09" db="UniProtKB">
        <authorList>
            <consortium name="Ensembl"/>
        </authorList>
    </citation>
    <scope>IDENTIFICATION</scope>
</reference>
<protein>
    <recommendedName>
        <fullName evidence="3">ZP domain-containing protein</fullName>
    </recommendedName>
</protein>
<keyword evidence="1" id="KW-1015">Disulfide bond</keyword>
<name>A0A8C4ZT29_GADMO</name>
<evidence type="ECO:0000259" key="3">
    <source>
        <dbReference type="PROSITE" id="PS51034"/>
    </source>
</evidence>
<dbReference type="PANTHER" id="PTHR11576">
    <property type="entry name" value="ZONA PELLUCIDA SPERM-BINDING PROTEIN 3"/>
    <property type="match status" value="1"/>
</dbReference>
<proteinExistence type="predicted"/>
<dbReference type="InterPro" id="IPR055355">
    <property type="entry name" value="ZP-C"/>
</dbReference>
<dbReference type="InterPro" id="IPR001507">
    <property type="entry name" value="ZP_dom"/>
</dbReference>
<feature type="compositionally biased region" description="Basic and acidic residues" evidence="2">
    <location>
        <begin position="389"/>
        <end position="406"/>
    </location>
</feature>
<dbReference type="OMA" id="VIMNKGC"/>
<dbReference type="GO" id="GO:0031012">
    <property type="term" value="C:extracellular matrix"/>
    <property type="evidence" value="ECO:0007669"/>
    <property type="project" value="TreeGrafter"/>
</dbReference>
<feature type="region of interest" description="Disordered" evidence="2">
    <location>
        <begin position="386"/>
        <end position="412"/>
    </location>
</feature>
<dbReference type="PANTHER" id="PTHR11576:SF18">
    <property type="entry name" value="ZONA PELLUCIDA PROTEIN C"/>
    <property type="match status" value="1"/>
</dbReference>
<reference evidence="4" key="1">
    <citation type="submission" date="2025-08" db="UniProtKB">
        <authorList>
            <consortium name="Ensembl"/>
        </authorList>
    </citation>
    <scope>IDENTIFICATION</scope>
</reference>
<evidence type="ECO:0000256" key="2">
    <source>
        <dbReference type="SAM" id="MobiDB-lite"/>
    </source>
</evidence>
<dbReference type="GO" id="GO:2000344">
    <property type="term" value="P:positive regulation of acrosome reaction"/>
    <property type="evidence" value="ECO:0007669"/>
    <property type="project" value="TreeGrafter"/>
</dbReference>
<dbReference type="Ensembl" id="ENSGMOT00000020975.2">
    <property type="protein sequence ID" value="ENSGMOP00000020474.2"/>
    <property type="gene ID" value="ENSGMOG00000019041.2"/>
</dbReference>
<feature type="domain" description="ZP" evidence="3">
    <location>
        <begin position="1"/>
        <end position="151"/>
    </location>
</feature>
<dbReference type="Gene3D" id="2.60.40.4100">
    <property type="entry name" value="Zona pellucida, ZP-C domain"/>
    <property type="match status" value="1"/>
</dbReference>
<dbReference type="PROSITE" id="PS51034">
    <property type="entry name" value="ZP_2"/>
    <property type="match status" value="1"/>
</dbReference>
<evidence type="ECO:0000313" key="4">
    <source>
        <dbReference type="Ensembl" id="ENSGMOP00000020474.2"/>
    </source>
</evidence>
<dbReference type="GeneTree" id="ENSGT00940000176015"/>
<feature type="compositionally biased region" description="Basic and acidic residues" evidence="2">
    <location>
        <begin position="354"/>
        <end position="365"/>
    </location>
</feature>
<dbReference type="Pfam" id="PF00100">
    <property type="entry name" value="Zona_pellucida"/>
    <property type="match status" value="1"/>
</dbReference>
<evidence type="ECO:0000256" key="1">
    <source>
        <dbReference type="ARBA" id="ARBA00023157"/>
    </source>
</evidence>
<feature type="region of interest" description="Disordered" evidence="2">
    <location>
        <begin position="279"/>
        <end position="365"/>
    </location>
</feature>
<evidence type="ECO:0000313" key="5">
    <source>
        <dbReference type="Proteomes" id="UP000694546"/>
    </source>
</evidence>
<sequence>MFFRRPSSSFPFPLELPNEEWSFVMQPMNSFWTQTAQSNFYERGQNINVQVMAKSGVRQQPFLQACFVSPSPDPHFKPRQAVVINKGCASVSSDSSPALVEYAAPTSEGAINLVLHTSTLHSEVYMHCSVLMSAFGITPGSKSCNYNKMESRWEELSGDLEVCRCCSSRCQLTMLAAAIVTTGPFYFVGEEMAEAPLTSLDHLGDSSLSSGAEAMQSDAAFAVVTEYQAPSAPSLQDSRVQSEVNEIAETPMDPPLGEPRGMVVQSLGPVARLTMWLPRGLRTTQPLPEPERTPSMPNASEAPDSRLNEIQINPRATGEDFLLPGSDKSDGKDASSDSDMGTPAMVDGCPIPEASEKTSLLEESKRKRWGWRPMVTGDFKGLVNVNNLSEEKRPEKRSNRRRDQRDASSSSPVIRSRVQFTKSVDGSQTLSYEEDVVIKQKEKPKMRSLGKDDVVYQKLLTFICVERFNTIWTNLFCFQEHQSGVILQKLQLSYLHRPLLK</sequence>